<proteinExistence type="predicted"/>
<feature type="region of interest" description="Disordered" evidence="3">
    <location>
        <begin position="1"/>
        <end position="28"/>
    </location>
</feature>
<name>A0A0G4IPM1_PLABS</name>
<keyword evidence="7" id="KW-1185">Reference proteome</keyword>
<gene>
    <name evidence="5" type="ORF">PBRA_005764</name>
    <name evidence="6" type="ORF">PLBR_LOCUS8350</name>
</gene>
<keyword evidence="6" id="KW-0496">Mitochondrion</keyword>
<protein>
    <recommendedName>
        <fullName evidence="4">Zn(2)-C6 fungal-type domain-containing protein</fullName>
    </recommendedName>
</protein>
<dbReference type="OrthoDB" id="5575144at2759"/>
<dbReference type="InterPro" id="IPR050335">
    <property type="entry name" value="ERT1_acuK_gluconeogen_tf"/>
</dbReference>
<reference evidence="5 7" key="1">
    <citation type="submission" date="2015-02" db="EMBL/GenBank/DDBJ databases">
        <authorList>
            <person name="Chooi Y.-H."/>
        </authorList>
    </citation>
    <scope>NUCLEOTIDE SEQUENCE [LARGE SCALE GENOMIC DNA]</scope>
    <source>
        <strain evidence="5">E3</strain>
    </source>
</reference>
<evidence type="ECO:0000313" key="7">
    <source>
        <dbReference type="Proteomes" id="UP000039324"/>
    </source>
</evidence>
<dbReference type="PROSITE" id="PS50048">
    <property type="entry name" value="ZN2_CY6_FUNGAL_2"/>
    <property type="match status" value="1"/>
</dbReference>
<dbReference type="InterPro" id="IPR001138">
    <property type="entry name" value="Zn2Cys6_DnaBD"/>
</dbReference>
<dbReference type="PANTHER" id="PTHR47659">
    <property type="entry name" value="ZN(II)2CYS6 TRANSCRIPTION FACTOR (EUROFUNG)-RELATED"/>
    <property type="match status" value="1"/>
</dbReference>
<dbReference type="EMBL" id="OVEO01000016">
    <property type="protein sequence ID" value="SPR01135.1"/>
    <property type="molecule type" value="Genomic_DNA"/>
</dbReference>
<keyword evidence="1" id="KW-0479">Metal-binding</keyword>
<dbReference type="EMBL" id="CDSF01000078">
    <property type="protein sequence ID" value="CEO97160.1"/>
    <property type="molecule type" value="Genomic_DNA"/>
</dbReference>
<dbReference type="PANTHER" id="PTHR47659:SF7">
    <property type="entry name" value="FUNGAL TRANSCRIPTIONAL REGULATORY PROTEIN, N-TERMINAL DOMAIN-CONTAINING PROTEIN"/>
    <property type="match status" value="1"/>
</dbReference>
<dbReference type="GO" id="GO:0008270">
    <property type="term" value="F:zinc ion binding"/>
    <property type="evidence" value="ECO:0007669"/>
    <property type="project" value="InterPro"/>
</dbReference>
<keyword evidence="2" id="KW-0539">Nucleus</keyword>
<dbReference type="Gene3D" id="4.10.240.10">
    <property type="entry name" value="Zn(2)-C6 fungal-type DNA-binding domain"/>
    <property type="match status" value="1"/>
</dbReference>
<organism evidence="5 7">
    <name type="scientific">Plasmodiophora brassicae</name>
    <name type="common">Clubroot disease agent</name>
    <dbReference type="NCBI Taxonomy" id="37360"/>
    <lineage>
        <taxon>Eukaryota</taxon>
        <taxon>Sar</taxon>
        <taxon>Rhizaria</taxon>
        <taxon>Endomyxa</taxon>
        <taxon>Phytomyxea</taxon>
        <taxon>Plasmodiophorida</taxon>
        <taxon>Plasmodiophoridae</taxon>
        <taxon>Plasmodiophora</taxon>
    </lineage>
</organism>
<evidence type="ECO:0000259" key="4">
    <source>
        <dbReference type="PROSITE" id="PS50048"/>
    </source>
</evidence>
<feature type="domain" description="Zn(2)-C6 fungal-type" evidence="4">
    <location>
        <begin position="162"/>
        <end position="193"/>
    </location>
</feature>
<dbReference type="AlphaFoldDB" id="A0A0G4IPM1"/>
<feature type="compositionally biased region" description="Polar residues" evidence="3">
    <location>
        <begin position="9"/>
        <end position="19"/>
    </location>
</feature>
<dbReference type="GO" id="GO:0000981">
    <property type="term" value="F:DNA-binding transcription factor activity, RNA polymerase II-specific"/>
    <property type="evidence" value="ECO:0007669"/>
    <property type="project" value="InterPro"/>
</dbReference>
<reference evidence="6 8" key="2">
    <citation type="submission" date="2018-03" db="EMBL/GenBank/DDBJ databases">
        <authorList>
            <person name="Fogelqvist J."/>
        </authorList>
    </citation>
    <scope>NUCLEOTIDE SEQUENCE [LARGE SCALE GENOMIC DNA]</scope>
</reference>
<dbReference type="Pfam" id="PF00172">
    <property type="entry name" value="Zn_clus"/>
    <property type="match status" value="1"/>
</dbReference>
<evidence type="ECO:0000256" key="2">
    <source>
        <dbReference type="ARBA" id="ARBA00023242"/>
    </source>
</evidence>
<evidence type="ECO:0000256" key="3">
    <source>
        <dbReference type="SAM" id="MobiDB-lite"/>
    </source>
</evidence>
<dbReference type="SMART" id="SM00066">
    <property type="entry name" value="GAL4"/>
    <property type="match status" value="1"/>
</dbReference>
<evidence type="ECO:0000256" key="1">
    <source>
        <dbReference type="ARBA" id="ARBA00022723"/>
    </source>
</evidence>
<dbReference type="Proteomes" id="UP000290189">
    <property type="component" value="Unassembled WGS sequence"/>
</dbReference>
<dbReference type="SUPFAM" id="SSF57701">
    <property type="entry name" value="Zn2/Cys6 DNA-binding domain"/>
    <property type="match status" value="1"/>
</dbReference>
<evidence type="ECO:0000313" key="5">
    <source>
        <dbReference type="EMBL" id="CEO97160.1"/>
    </source>
</evidence>
<dbReference type="Proteomes" id="UP000039324">
    <property type="component" value="Unassembled WGS sequence"/>
</dbReference>
<dbReference type="PROSITE" id="PS00463">
    <property type="entry name" value="ZN2_CY6_FUNGAL_1"/>
    <property type="match status" value="1"/>
</dbReference>
<dbReference type="CDD" id="cd00067">
    <property type="entry name" value="GAL4"/>
    <property type="match status" value="1"/>
</dbReference>
<geneLocation type="mitochondrion" evidence="6"/>
<evidence type="ECO:0000313" key="8">
    <source>
        <dbReference type="Proteomes" id="UP000290189"/>
    </source>
</evidence>
<accession>A0A0G4IPM1</accession>
<evidence type="ECO:0000313" key="6">
    <source>
        <dbReference type="EMBL" id="SPR01135.1"/>
    </source>
</evidence>
<sequence length="207" mass="22724">MGADPAVTGSPTDHWTASTGEFLDGKPRADDTTASTSFLGDICDGIADDDVAWDSFDDLRPVSSFSSVSSLSIMNDAQDDVFRAYDMLNADFQPNQFNCSLAPSSGFVANDHRHAFFQEASTTSNMFAMLPAKRSMGYDHRVSAPVRKNRAPTNSRYNTKVACVRCSQHKLGCDQQRPCQRCVATNNGDSCVDRPHAKRRRRSAQQA</sequence>
<dbReference type="InterPro" id="IPR036864">
    <property type="entry name" value="Zn2-C6_fun-type_DNA-bd_sf"/>
</dbReference>